<reference evidence="1 2" key="1">
    <citation type="journal article" date="2016" name="Front. Microbiol.">
        <title>High-Level Heat Resistance of Spores of Bacillus amyloliquefaciens and Bacillus licheniformis Results from the Presence of a spoVA Operon in a Tn1546 Transposon.</title>
        <authorList>
            <person name="Berendsen E.M."/>
            <person name="Koning R.A."/>
            <person name="Boekhorst J."/>
            <person name="de Jong A."/>
            <person name="Kuipers O.P."/>
            <person name="Wells-Bennik M.H."/>
        </authorList>
    </citation>
    <scope>NUCLEOTIDE SEQUENCE [LARGE SCALE GENOMIC DNA]</scope>
    <source>
        <strain evidence="1 2">B4121</strain>
    </source>
</reference>
<evidence type="ECO:0000313" key="2">
    <source>
        <dbReference type="Proteomes" id="UP000185604"/>
    </source>
</evidence>
<proteinExistence type="predicted"/>
<dbReference type="Proteomes" id="UP000185604">
    <property type="component" value="Unassembled WGS sequence"/>
</dbReference>
<comment type="caution">
    <text evidence="1">The sequence shown here is derived from an EMBL/GenBank/DDBJ whole genome shotgun (WGS) entry which is preliminary data.</text>
</comment>
<organism evidence="1 2">
    <name type="scientific">Bacillus paralicheniformis</name>
    <dbReference type="NCBI Taxonomy" id="1648923"/>
    <lineage>
        <taxon>Bacteria</taxon>
        <taxon>Bacillati</taxon>
        <taxon>Bacillota</taxon>
        <taxon>Bacilli</taxon>
        <taxon>Bacillales</taxon>
        <taxon>Bacillaceae</taxon>
        <taxon>Bacillus</taxon>
    </lineage>
</organism>
<name>A0A7Z0X199_9BACI</name>
<dbReference type="EMBL" id="LKPO01000001">
    <property type="protein sequence ID" value="OLF98567.1"/>
    <property type="molecule type" value="Genomic_DNA"/>
</dbReference>
<protein>
    <submittedName>
        <fullName evidence="1">Uncharacterized protein</fullName>
    </submittedName>
</protein>
<accession>A0A7Z0X199</accession>
<dbReference type="AlphaFoldDB" id="A0A7Z0X199"/>
<gene>
    <name evidence="1" type="ORF">B4121_0094</name>
</gene>
<sequence length="67" mass="7898">MFLFVIASKIHKRTLPLFFLSSTIANGIKALTYTKKETRPSFTLFSFPFFPDEYVTKTLWDKNEKNM</sequence>
<evidence type="ECO:0000313" key="1">
    <source>
        <dbReference type="EMBL" id="OLF98567.1"/>
    </source>
</evidence>